<comment type="caution">
    <text evidence="2">The sequence shown here is derived from an EMBL/GenBank/DDBJ whole genome shotgun (WGS) entry which is preliminary data.</text>
</comment>
<evidence type="ECO:0000259" key="1">
    <source>
        <dbReference type="PROSITE" id="PS51186"/>
    </source>
</evidence>
<accession>A0ABU7M6Z0</accession>
<dbReference type="RefSeq" id="WP_330430530.1">
    <property type="nucleotide sequence ID" value="NZ_JAZDUF010000001.1"/>
</dbReference>
<dbReference type="Pfam" id="PF00583">
    <property type="entry name" value="Acetyltransf_1"/>
    <property type="match status" value="1"/>
</dbReference>
<dbReference type="Proteomes" id="UP001347146">
    <property type="component" value="Unassembled WGS sequence"/>
</dbReference>
<dbReference type="EMBL" id="JAZDUF010000001">
    <property type="protein sequence ID" value="MEE3848864.1"/>
    <property type="molecule type" value="Genomic_DNA"/>
</dbReference>
<dbReference type="GO" id="GO:0016746">
    <property type="term" value="F:acyltransferase activity"/>
    <property type="evidence" value="ECO:0007669"/>
    <property type="project" value="UniProtKB-KW"/>
</dbReference>
<protein>
    <submittedName>
        <fullName evidence="2">N-acetyltransferase</fullName>
        <ecNumber evidence="2">2.3.1.-</ecNumber>
    </submittedName>
</protein>
<organism evidence="2 3">
    <name type="scientific">Gordonia sesuvii</name>
    <dbReference type="NCBI Taxonomy" id="3116777"/>
    <lineage>
        <taxon>Bacteria</taxon>
        <taxon>Bacillati</taxon>
        <taxon>Actinomycetota</taxon>
        <taxon>Actinomycetes</taxon>
        <taxon>Mycobacteriales</taxon>
        <taxon>Gordoniaceae</taxon>
        <taxon>Gordonia</taxon>
    </lineage>
</organism>
<gene>
    <name evidence="2" type="ORF">VZC37_00865</name>
</gene>
<proteinExistence type="predicted"/>
<dbReference type="PROSITE" id="PS51186">
    <property type="entry name" value="GNAT"/>
    <property type="match status" value="1"/>
</dbReference>
<keyword evidence="2" id="KW-0012">Acyltransferase</keyword>
<dbReference type="EC" id="2.3.1.-" evidence="2"/>
<dbReference type="InterPro" id="IPR000182">
    <property type="entry name" value="GNAT_dom"/>
</dbReference>
<keyword evidence="2" id="KW-0808">Transferase</keyword>
<reference evidence="2 3" key="1">
    <citation type="submission" date="2024-01" db="EMBL/GenBank/DDBJ databases">
        <title>Draft genome sequence of Gordonia sp. LSe1-13.</title>
        <authorList>
            <person name="Suphannarot A."/>
            <person name="Mingma R."/>
        </authorList>
    </citation>
    <scope>NUCLEOTIDE SEQUENCE [LARGE SCALE GENOMIC DNA]</scope>
    <source>
        <strain evidence="2 3">LSe1-13</strain>
    </source>
</reference>
<evidence type="ECO:0000313" key="3">
    <source>
        <dbReference type="Proteomes" id="UP001347146"/>
    </source>
</evidence>
<dbReference type="Gene3D" id="3.40.630.30">
    <property type="match status" value="1"/>
</dbReference>
<dbReference type="SUPFAM" id="SSF55729">
    <property type="entry name" value="Acyl-CoA N-acyltransferases (Nat)"/>
    <property type="match status" value="1"/>
</dbReference>
<sequence>MRIRQVVTDAFGQPDEADLVDALRADVRAWIPELSIVATDGDGLVVGFALLTRCRVGAEPALALAPCAVVGDLQNTGVGTAVTAAALDAARSRVTEGADENLVVVLGHPEFYPRFGFRRASEAGITASFEVPDDALMYLALDPDRSIPSGVIEYPPAFGV</sequence>
<dbReference type="InterPro" id="IPR016181">
    <property type="entry name" value="Acyl_CoA_acyltransferase"/>
</dbReference>
<evidence type="ECO:0000313" key="2">
    <source>
        <dbReference type="EMBL" id="MEE3848864.1"/>
    </source>
</evidence>
<name>A0ABU7M6Z0_9ACTN</name>
<feature type="domain" description="N-acetyltransferase" evidence="1">
    <location>
        <begin position="1"/>
        <end position="142"/>
    </location>
</feature>
<keyword evidence="3" id="KW-1185">Reference proteome</keyword>